<proteinExistence type="predicted"/>
<dbReference type="AlphaFoldDB" id="A0A147BQ89"/>
<sequence length="73" mass="7978">MCHLASLQTVCTSSWGACTRSCGLQSPVPLLSNAFQGWVPDQSDTQEDHAQRLSLSLPVEHPKHRPQAHPESS</sequence>
<name>A0A147BQ89_IXORI</name>
<dbReference type="EMBL" id="GEGO01002476">
    <property type="protein sequence ID" value="JAR92928.1"/>
    <property type="molecule type" value="Transcribed_RNA"/>
</dbReference>
<accession>A0A147BQ89</accession>
<reference evidence="1" key="1">
    <citation type="journal article" date="2018" name="PLoS Negl. Trop. Dis.">
        <title>Sialome diversity of ticks revealed by RNAseq of single tick salivary glands.</title>
        <authorList>
            <person name="Perner J."/>
            <person name="Kropackova S."/>
            <person name="Kopacek P."/>
            <person name="Ribeiro J.M."/>
        </authorList>
    </citation>
    <scope>NUCLEOTIDE SEQUENCE</scope>
    <source>
        <strain evidence="1">Siblings of single egg batch collected in Ceske Budejovice</strain>
        <tissue evidence="1">Salivary glands</tissue>
    </source>
</reference>
<evidence type="ECO:0000313" key="1">
    <source>
        <dbReference type="EMBL" id="JAR92928.1"/>
    </source>
</evidence>
<organism evidence="1">
    <name type="scientific">Ixodes ricinus</name>
    <name type="common">Common tick</name>
    <name type="synonym">Acarus ricinus</name>
    <dbReference type="NCBI Taxonomy" id="34613"/>
    <lineage>
        <taxon>Eukaryota</taxon>
        <taxon>Metazoa</taxon>
        <taxon>Ecdysozoa</taxon>
        <taxon>Arthropoda</taxon>
        <taxon>Chelicerata</taxon>
        <taxon>Arachnida</taxon>
        <taxon>Acari</taxon>
        <taxon>Parasitiformes</taxon>
        <taxon>Ixodida</taxon>
        <taxon>Ixodoidea</taxon>
        <taxon>Ixodidae</taxon>
        <taxon>Ixodinae</taxon>
        <taxon>Ixodes</taxon>
    </lineage>
</organism>
<protein>
    <submittedName>
        <fullName evidence="1">Putative secreted protein</fullName>
    </submittedName>
</protein>